<accession>A0A4R6Y334</accession>
<protein>
    <submittedName>
        <fullName evidence="3">Uncharacterized protein</fullName>
    </submittedName>
</protein>
<keyword evidence="2" id="KW-0472">Membrane</keyword>
<dbReference type="OrthoDB" id="6400409at2"/>
<keyword evidence="2" id="KW-1133">Transmembrane helix</keyword>
<dbReference type="AlphaFoldDB" id="A0A4R6Y334"/>
<feature type="compositionally biased region" description="Polar residues" evidence="1">
    <location>
        <begin position="123"/>
        <end position="136"/>
    </location>
</feature>
<evidence type="ECO:0000256" key="2">
    <source>
        <dbReference type="SAM" id="Phobius"/>
    </source>
</evidence>
<gene>
    <name evidence="3" type="ORF">DFR44_11743</name>
</gene>
<feature type="transmembrane region" description="Helical" evidence="2">
    <location>
        <begin position="31"/>
        <end position="52"/>
    </location>
</feature>
<keyword evidence="2" id="KW-0812">Transmembrane</keyword>
<evidence type="ECO:0000256" key="1">
    <source>
        <dbReference type="SAM" id="MobiDB-lite"/>
    </source>
</evidence>
<sequence>MLFHVYNEEKPAGFFIHEPDGLYRAILDADWILYLLLPLLLLVAIFALMYLWRLHEIPKHKAEHKKMIQAELVSALTILGLFEHWVWAVALFIAYTNWNSVEEFFVNVLRRSREIEPIAAQENAASNAPQSPQTASPEGEAS</sequence>
<dbReference type="Proteomes" id="UP000294480">
    <property type="component" value="Unassembled WGS sequence"/>
</dbReference>
<name>A0A4R6Y334_9BURK</name>
<proteinExistence type="predicted"/>
<evidence type="ECO:0000313" key="3">
    <source>
        <dbReference type="EMBL" id="TDR30764.1"/>
    </source>
</evidence>
<feature type="transmembrane region" description="Helical" evidence="2">
    <location>
        <begin position="72"/>
        <end position="95"/>
    </location>
</feature>
<organism evidence="3 4">
    <name type="scientific">Hydromonas duriensis</name>
    <dbReference type="NCBI Taxonomy" id="1527608"/>
    <lineage>
        <taxon>Bacteria</taxon>
        <taxon>Pseudomonadati</taxon>
        <taxon>Pseudomonadota</taxon>
        <taxon>Betaproteobacteria</taxon>
        <taxon>Burkholderiales</taxon>
        <taxon>Burkholderiaceae</taxon>
        <taxon>Hydromonas</taxon>
    </lineage>
</organism>
<reference evidence="3 4" key="1">
    <citation type="submission" date="2019-03" db="EMBL/GenBank/DDBJ databases">
        <title>Genomic Encyclopedia of Type Strains, Phase IV (KMG-IV): sequencing the most valuable type-strain genomes for metagenomic binning, comparative biology and taxonomic classification.</title>
        <authorList>
            <person name="Goeker M."/>
        </authorList>
    </citation>
    <scope>NUCLEOTIDE SEQUENCE [LARGE SCALE GENOMIC DNA]</scope>
    <source>
        <strain evidence="3 4">DSM 102852</strain>
    </source>
</reference>
<keyword evidence="4" id="KW-1185">Reference proteome</keyword>
<comment type="caution">
    <text evidence="3">The sequence shown here is derived from an EMBL/GenBank/DDBJ whole genome shotgun (WGS) entry which is preliminary data.</text>
</comment>
<evidence type="ECO:0000313" key="4">
    <source>
        <dbReference type="Proteomes" id="UP000294480"/>
    </source>
</evidence>
<dbReference type="EMBL" id="SNZE01000017">
    <property type="protein sequence ID" value="TDR30764.1"/>
    <property type="molecule type" value="Genomic_DNA"/>
</dbReference>
<feature type="region of interest" description="Disordered" evidence="1">
    <location>
        <begin position="120"/>
        <end position="142"/>
    </location>
</feature>
<dbReference type="RefSeq" id="WP_133620885.1">
    <property type="nucleotide sequence ID" value="NZ_SNZE01000017.1"/>
</dbReference>